<dbReference type="Gene3D" id="3.40.50.20">
    <property type="match status" value="1"/>
</dbReference>
<evidence type="ECO:0000256" key="2">
    <source>
        <dbReference type="ARBA" id="ARBA00022741"/>
    </source>
</evidence>
<dbReference type="GO" id="GO:0005524">
    <property type="term" value="F:ATP binding"/>
    <property type="evidence" value="ECO:0007669"/>
    <property type="project" value="UniProtKB-UniRule"/>
</dbReference>
<protein>
    <recommendedName>
        <fullName evidence="5">ATP-grasp domain-containing protein</fullName>
    </recommendedName>
</protein>
<evidence type="ECO:0000313" key="6">
    <source>
        <dbReference type="EMBL" id="MBT0663923.1"/>
    </source>
</evidence>
<evidence type="ECO:0000256" key="4">
    <source>
        <dbReference type="PROSITE-ProRule" id="PRU00409"/>
    </source>
</evidence>
<dbReference type="PROSITE" id="PS50975">
    <property type="entry name" value="ATP_GRASP"/>
    <property type="match status" value="1"/>
</dbReference>
<dbReference type="PANTHER" id="PTHR43585">
    <property type="entry name" value="FUMIPYRROLE BIOSYNTHESIS PROTEIN C"/>
    <property type="match status" value="1"/>
</dbReference>
<keyword evidence="7" id="KW-1185">Reference proteome</keyword>
<evidence type="ECO:0000313" key="7">
    <source>
        <dbReference type="Proteomes" id="UP000811899"/>
    </source>
</evidence>
<feature type="domain" description="ATP-grasp" evidence="5">
    <location>
        <begin position="113"/>
        <end position="331"/>
    </location>
</feature>
<keyword evidence="3 4" id="KW-0067">ATP-binding</keyword>
<evidence type="ECO:0000256" key="1">
    <source>
        <dbReference type="ARBA" id="ARBA00022598"/>
    </source>
</evidence>
<accession>A0AAW4L4M5</accession>
<sequence length="400" mass="43558">MNRDKAIWLFAGGQMQEPAAKKIKSLGYRLIITDRSPDCHCARFADEVVALDTFDISGNLQAAPGLARKFRIEAVLTAAADCHETVAIVGSSLQLNALSPEIANVCRYKQKTRAILAEAGLPQPASAVASNLDAARQLLHSFGGSGVLKATNNSGSRGFAVVKDPDEVTAELFDASLAAGTSGLVIVEEKLEPVKNEIAEQSLETVWYDGKMYFLNWVDRLFRNDFSRFSCLHEEGLYDDTSWAVEIGHLNPALHDYETLQQVVKMVYQAGLAIGMHTQRGGHILKADIMLTERGPYIIELTPRLSGGWDSSASTPTRGADFIGGAIMLALGKQLDLEMWHDFFAYKNSSLFAAVLALINPGAVDCIGRKFSIGTGFQQETALASAMTNLKERHYVLSVE</sequence>
<dbReference type="Proteomes" id="UP000811899">
    <property type="component" value="Unassembled WGS sequence"/>
</dbReference>
<dbReference type="EMBL" id="JAHCVJ010000002">
    <property type="protein sequence ID" value="MBT0663923.1"/>
    <property type="molecule type" value="Genomic_DNA"/>
</dbReference>
<reference evidence="6 7" key="1">
    <citation type="submission" date="2021-05" db="EMBL/GenBank/DDBJ databases">
        <title>The draft genome of Geobacter pelophilus DSM 12255.</title>
        <authorList>
            <person name="Xu Z."/>
            <person name="Masuda Y."/>
            <person name="Itoh H."/>
            <person name="Senoo K."/>
        </authorList>
    </citation>
    <scope>NUCLEOTIDE SEQUENCE [LARGE SCALE GENOMIC DNA]</scope>
    <source>
        <strain evidence="6 7">DSM 12255</strain>
    </source>
</reference>
<dbReference type="GO" id="GO:0046872">
    <property type="term" value="F:metal ion binding"/>
    <property type="evidence" value="ECO:0007669"/>
    <property type="project" value="InterPro"/>
</dbReference>
<gene>
    <name evidence="6" type="ORF">KI809_06365</name>
</gene>
<dbReference type="InterPro" id="IPR011761">
    <property type="entry name" value="ATP-grasp"/>
</dbReference>
<dbReference type="RefSeq" id="WP_214170699.1">
    <property type="nucleotide sequence ID" value="NZ_JAHCVJ010000002.1"/>
</dbReference>
<dbReference type="SUPFAM" id="SSF56059">
    <property type="entry name" value="Glutathione synthetase ATP-binding domain-like"/>
    <property type="match status" value="1"/>
</dbReference>
<organism evidence="6 7">
    <name type="scientific">Geoanaerobacter pelophilus</name>
    <dbReference type="NCBI Taxonomy" id="60036"/>
    <lineage>
        <taxon>Bacteria</taxon>
        <taxon>Pseudomonadati</taxon>
        <taxon>Thermodesulfobacteriota</taxon>
        <taxon>Desulfuromonadia</taxon>
        <taxon>Geobacterales</taxon>
        <taxon>Geobacteraceae</taxon>
        <taxon>Geoanaerobacter</taxon>
    </lineage>
</organism>
<proteinExistence type="predicted"/>
<evidence type="ECO:0000259" key="5">
    <source>
        <dbReference type="PROSITE" id="PS50975"/>
    </source>
</evidence>
<dbReference type="Gene3D" id="3.30.470.20">
    <property type="entry name" value="ATP-grasp fold, B domain"/>
    <property type="match status" value="1"/>
</dbReference>
<dbReference type="InterPro" id="IPR052032">
    <property type="entry name" value="ATP-dep_AA_Ligase"/>
</dbReference>
<name>A0AAW4L4M5_9BACT</name>
<dbReference type="PANTHER" id="PTHR43585:SF2">
    <property type="entry name" value="ATP-GRASP ENZYME FSQD"/>
    <property type="match status" value="1"/>
</dbReference>
<dbReference type="AlphaFoldDB" id="A0AAW4L4M5"/>
<evidence type="ECO:0000256" key="3">
    <source>
        <dbReference type="ARBA" id="ARBA00022840"/>
    </source>
</evidence>
<keyword evidence="1" id="KW-0436">Ligase</keyword>
<dbReference type="GO" id="GO:0016874">
    <property type="term" value="F:ligase activity"/>
    <property type="evidence" value="ECO:0007669"/>
    <property type="project" value="UniProtKB-KW"/>
</dbReference>
<keyword evidence="2 4" id="KW-0547">Nucleotide-binding</keyword>
<comment type="caution">
    <text evidence="6">The sequence shown here is derived from an EMBL/GenBank/DDBJ whole genome shotgun (WGS) entry which is preliminary data.</text>
</comment>